<dbReference type="Proteomes" id="UP000183002">
    <property type="component" value="Unassembled WGS sequence"/>
</dbReference>
<keyword evidence="1" id="KW-1133">Transmembrane helix</keyword>
<feature type="transmembrane region" description="Helical" evidence="1">
    <location>
        <begin position="20"/>
        <end position="40"/>
    </location>
</feature>
<dbReference type="InterPro" id="IPR025961">
    <property type="entry name" value="Metal_resist"/>
</dbReference>
<sequence>MTAPVSPPQIKPPFRWGRLVLFVSLALNLAVLGVVGGAALGRFGGPERAEFAARDIGFGLFAEALEEEDRRALRRGYVGAKPDIRAERRQMRDDLGQLLTGLRTDPFDAAAFRATLQVGMARGAQRQELGQTLLLDRLNGMSAAQRAGLADRLEKSLRRRGDRKRDH</sequence>
<dbReference type="STRING" id="1077947.SAMN05216227_101054"/>
<evidence type="ECO:0000313" key="2">
    <source>
        <dbReference type="EMBL" id="SEN27558.1"/>
    </source>
</evidence>
<reference evidence="2 3" key="1">
    <citation type="submission" date="2016-10" db="EMBL/GenBank/DDBJ databases">
        <authorList>
            <person name="de Groot N.N."/>
        </authorList>
    </citation>
    <scope>NUCLEOTIDE SEQUENCE [LARGE SCALE GENOMIC DNA]</scope>
    <source>
        <strain evidence="2 3">CGMCC 1.10836</strain>
    </source>
</reference>
<dbReference type="Pfam" id="PF13801">
    <property type="entry name" value="Metal_resist"/>
    <property type="match status" value="1"/>
</dbReference>
<keyword evidence="1" id="KW-0812">Transmembrane</keyword>
<proteinExistence type="predicted"/>
<organism evidence="2 3">
    <name type="scientific">Pseudorhodobacter antarcticus</name>
    <dbReference type="NCBI Taxonomy" id="1077947"/>
    <lineage>
        <taxon>Bacteria</taxon>
        <taxon>Pseudomonadati</taxon>
        <taxon>Pseudomonadota</taxon>
        <taxon>Alphaproteobacteria</taxon>
        <taxon>Rhodobacterales</taxon>
        <taxon>Paracoccaceae</taxon>
        <taxon>Pseudorhodobacter</taxon>
    </lineage>
</organism>
<gene>
    <name evidence="2" type="ORF">SAMN05216227_101054</name>
</gene>
<dbReference type="EMBL" id="FOCO01000010">
    <property type="protein sequence ID" value="SEN27558.1"/>
    <property type="molecule type" value="Genomic_DNA"/>
</dbReference>
<dbReference type="AlphaFoldDB" id="A0A1H8F933"/>
<evidence type="ECO:0000256" key="1">
    <source>
        <dbReference type="SAM" id="Phobius"/>
    </source>
</evidence>
<keyword evidence="1" id="KW-0472">Membrane</keyword>
<dbReference type="RefSeq" id="WP_074818540.1">
    <property type="nucleotide sequence ID" value="NZ_FOCO01000010.1"/>
</dbReference>
<keyword evidence="3" id="KW-1185">Reference proteome</keyword>
<protein>
    <submittedName>
        <fullName evidence="2">Heavy-metal resistance</fullName>
    </submittedName>
</protein>
<name>A0A1H8F933_9RHOB</name>
<evidence type="ECO:0000313" key="3">
    <source>
        <dbReference type="Proteomes" id="UP000183002"/>
    </source>
</evidence>
<accession>A0A1H8F933</accession>